<evidence type="ECO:0000256" key="1">
    <source>
        <dbReference type="ARBA" id="ARBA00004609"/>
    </source>
</evidence>
<dbReference type="GO" id="GO:0042783">
    <property type="term" value="P:symbiont-mediated evasion of host immune response"/>
    <property type="evidence" value="ECO:0007669"/>
    <property type="project" value="InterPro"/>
</dbReference>
<dbReference type="GO" id="GO:0005886">
    <property type="term" value="C:plasma membrane"/>
    <property type="evidence" value="ECO:0007669"/>
    <property type="project" value="UniProtKB-SubCell"/>
</dbReference>
<proteinExistence type="predicted"/>
<keyword evidence="5" id="KW-0325">Glycoprotein</keyword>
<comment type="subcellular location">
    <subcellularLocation>
        <location evidence="1">Cell membrane</location>
        <topology evidence="1">Lipid-anchor</topology>
        <topology evidence="1">GPI-anchor</topology>
    </subcellularLocation>
</comment>
<sequence length="471" mass="50160">MKLITLIAAISVATTIEYSHAAPGAALKQSVAKQMCDYSKQAKGQHPHLKAKLATAKNNAAAAFKGHRQQSLAMLIVPQHSAASQILAAYAASLMAESLGHIEQAATTAVTAVAQASYSAGRTDELLKLLKSMEDGSSNDKWCIATTGGAAKATNKPTEGCEAQISEANTEAATNLGTTAKTVFGDNGNTIAEGNNVCYLTANLATYADTAVSLLDGAIKIQTAGDIGNSQKFETNSLQAPFIKPIADNYDEIGEDLQKSADKMPTTDAELLNFLKQYKTNNKLKEAAGKVNNWDSNKPDGEKAEYLKTIFGLNEAGTESEFVTALKATKRTVKTGKSTSAETPILKMTDDQLREATEAALSELKLTATQNTSRPTKQLAAKAEGQKDCTKNTKKMDCKDFDGCKWTNEKEETGNHCKDKEGDGHTSTATGTVEGATGTTTENAKGNWKTKVRRLQNANGKAKNSKIPFFL</sequence>
<evidence type="ECO:0000256" key="7">
    <source>
        <dbReference type="SAM" id="MobiDB-lite"/>
    </source>
</evidence>
<dbReference type="InterPro" id="IPR001812">
    <property type="entry name" value="Trypano_VSG_A_N_dom"/>
</dbReference>
<keyword evidence="6" id="KW-0449">Lipoprotein</keyword>
<dbReference type="Gene3D" id="3.90.150.10">
    <property type="entry name" value="Variant Surface Glycoprotein, subunit A domain 1"/>
    <property type="match status" value="1"/>
</dbReference>
<feature type="chain" id="PRO_5013085528" evidence="8">
    <location>
        <begin position="22"/>
        <end position="471"/>
    </location>
</feature>
<keyword evidence="3" id="KW-0336">GPI-anchor</keyword>
<dbReference type="EMBL" id="KX700970">
    <property type="protein sequence ID" value="APD74926.1"/>
    <property type="molecule type" value="Genomic_DNA"/>
</dbReference>
<keyword evidence="8" id="KW-0732">Signal</keyword>
<evidence type="ECO:0000256" key="4">
    <source>
        <dbReference type="ARBA" id="ARBA00023136"/>
    </source>
</evidence>
<dbReference type="VEuPathDB" id="TriTrypDB:Tb427_000622900"/>
<dbReference type="AlphaFoldDB" id="A0A1J0RAY7"/>
<dbReference type="Pfam" id="PF00913">
    <property type="entry name" value="Trypan_glycop"/>
    <property type="match status" value="1"/>
</dbReference>
<keyword evidence="4" id="KW-0472">Membrane</keyword>
<name>A0A1J0RAY7_9TRYP</name>
<keyword evidence="2" id="KW-1003">Cell membrane</keyword>
<accession>A0A1J0RAY7</accession>
<organism evidence="10">
    <name type="scientific">Trypanosoma brucei</name>
    <dbReference type="NCBI Taxonomy" id="5691"/>
    <lineage>
        <taxon>Eukaryota</taxon>
        <taxon>Discoba</taxon>
        <taxon>Euglenozoa</taxon>
        <taxon>Kinetoplastea</taxon>
        <taxon>Metakinetoplastina</taxon>
        <taxon>Trypanosomatida</taxon>
        <taxon>Trypanosomatidae</taxon>
        <taxon>Trypanosoma</taxon>
    </lineage>
</organism>
<evidence type="ECO:0000256" key="2">
    <source>
        <dbReference type="ARBA" id="ARBA00022475"/>
    </source>
</evidence>
<evidence type="ECO:0000313" key="10">
    <source>
        <dbReference type="EMBL" id="APD74926.1"/>
    </source>
</evidence>
<protein>
    <submittedName>
        <fullName evidence="10">Variant surface glycoprotein 1125.4710</fullName>
    </submittedName>
</protein>
<feature type="domain" description="Trypanosome variant surface glycoprotein A-type N-terminal" evidence="9">
    <location>
        <begin position="10"/>
        <end position="340"/>
    </location>
</feature>
<evidence type="ECO:0000256" key="8">
    <source>
        <dbReference type="SAM" id="SignalP"/>
    </source>
</evidence>
<dbReference type="GO" id="GO:0098552">
    <property type="term" value="C:side of membrane"/>
    <property type="evidence" value="ECO:0007669"/>
    <property type="project" value="UniProtKB-KW"/>
</dbReference>
<dbReference type="SUPFAM" id="SSF58087">
    <property type="entry name" value="Variant surface glycoprotein (N-terminal domain)"/>
    <property type="match status" value="1"/>
</dbReference>
<feature type="signal peptide" evidence="8">
    <location>
        <begin position="1"/>
        <end position="21"/>
    </location>
</feature>
<feature type="compositionally biased region" description="Basic and acidic residues" evidence="7">
    <location>
        <begin position="410"/>
        <end position="424"/>
    </location>
</feature>
<evidence type="ECO:0000256" key="6">
    <source>
        <dbReference type="ARBA" id="ARBA00023288"/>
    </source>
</evidence>
<evidence type="ECO:0000256" key="5">
    <source>
        <dbReference type="ARBA" id="ARBA00023180"/>
    </source>
</evidence>
<evidence type="ECO:0000259" key="9">
    <source>
        <dbReference type="Pfam" id="PF00913"/>
    </source>
</evidence>
<feature type="region of interest" description="Disordered" evidence="7">
    <location>
        <begin position="410"/>
        <end position="448"/>
    </location>
</feature>
<evidence type="ECO:0000256" key="3">
    <source>
        <dbReference type="ARBA" id="ARBA00022622"/>
    </source>
</evidence>
<reference evidence="10" key="1">
    <citation type="submission" date="2016-08" db="EMBL/GenBank/DDBJ databases">
        <title>VSG repertoire of Trypanosoma brucei EATRO 1125.</title>
        <authorList>
            <person name="Cross G.A."/>
        </authorList>
    </citation>
    <scope>NUCLEOTIDE SEQUENCE</scope>
    <source>
        <strain evidence="10">EATRO 1125</strain>
    </source>
</reference>
<feature type="compositionally biased region" description="Low complexity" evidence="7">
    <location>
        <begin position="426"/>
        <end position="442"/>
    </location>
</feature>
<dbReference type="Gene3D" id="1.10.470.10">
    <property type="entry name" value="Variant Surface Glycoprotein, subunit A, domain 2"/>
    <property type="match status" value="1"/>
</dbReference>